<dbReference type="Proteomes" id="UP000613177">
    <property type="component" value="Unassembled WGS sequence"/>
</dbReference>
<name>A0A8H7SYD5_9FUNG</name>
<gene>
    <name evidence="1" type="ORF">INT48_000181</name>
</gene>
<accession>A0A8H7SYD5</accession>
<keyword evidence="2" id="KW-1185">Reference proteome</keyword>
<organism evidence="1 2">
    <name type="scientific">Thamnidium elegans</name>
    <dbReference type="NCBI Taxonomy" id="101142"/>
    <lineage>
        <taxon>Eukaryota</taxon>
        <taxon>Fungi</taxon>
        <taxon>Fungi incertae sedis</taxon>
        <taxon>Mucoromycota</taxon>
        <taxon>Mucoromycotina</taxon>
        <taxon>Mucoromycetes</taxon>
        <taxon>Mucorales</taxon>
        <taxon>Mucorineae</taxon>
        <taxon>Mucoraceae</taxon>
        <taxon>Thamnidium</taxon>
    </lineage>
</organism>
<protein>
    <submittedName>
        <fullName evidence="1">Uncharacterized protein</fullName>
    </submittedName>
</protein>
<sequence>KKKKSCTYVSIISIYYRCETEFPSTKTLNLVDYDYNLRGAPPSKNIDALGMLSTRNNMELIVVESSTGRLNEHTSHTIEDSLKILKCGVTALKKKKEVIHYKNASLDTFKKLKVYSVQIIKILNSFDCLIEF</sequence>
<evidence type="ECO:0000313" key="1">
    <source>
        <dbReference type="EMBL" id="KAG2236626.1"/>
    </source>
</evidence>
<comment type="caution">
    <text evidence="1">The sequence shown here is derived from an EMBL/GenBank/DDBJ whole genome shotgun (WGS) entry which is preliminary data.</text>
</comment>
<proteinExistence type="predicted"/>
<feature type="non-terminal residue" evidence="1">
    <location>
        <position position="1"/>
    </location>
</feature>
<reference evidence="1" key="1">
    <citation type="submission" date="2021-01" db="EMBL/GenBank/DDBJ databases">
        <title>Metabolic potential, ecology and presence of endohyphal bacteria is reflected in genomic diversity of Mucoromycotina.</title>
        <authorList>
            <person name="Muszewska A."/>
            <person name="Okrasinska A."/>
            <person name="Steczkiewicz K."/>
            <person name="Drgas O."/>
            <person name="Orlowska M."/>
            <person name="Perlinska-Lenart U."/>
            <person name="Aleksandrzak-Piekarczyk T."/>
            <person name="Szatraj K."/>
            <person name="Zielenkiewicz U."/>
            <person name="Pilsyk S."/>
            <person name="Malc E."/>
            <person name="Mieczkowski P."/>
            <person name="Kruszewska J.S."/>
            <person name="Biernat P."/>
            <person name="Pawlowska J."/>
        </authorList>
    </citation>
    <scope>NUCLEOTIDE SEQUENCE</scope>
    <source>
        <strain evidence="1">WA0000018081</strain>
    </source>
</reference>
<dbReference type="AlphaFoldDB" id="A0A8H7SYD5"/>
<evidence type="ECO:0000313" key="2">
    <source>
        <dbReference type="Proteomes" id="UP000613177"/>
    </source>
</evidence>
<dbReference type="EMBL" id="JAEPRE010000015">
    <property type="protein sequence ID" value="KAG2236626.1"/>
    <property type="molecule type" value="Genomic_DNA"/>
</dbReference>